<dbReference type="Gene3D" id="1.20.1720.10">
    <property type="entry name" value="Multidrug resistance protein D"/>
    <property type="match status" value="1"/>
</dbReference>
<feature type="transmembrane region" description="Helical" evidence="5">
    <location>
        <begin position="124"/>
        <end position="147"/>
    </location>
</feature>
<protein>
    <recommendedName>
        <fullName evidence="6">Major facilitator superfamily (MFS) profile domain-containing protein</fullName>
    </recommendedName>
</protein>
<dbReference type="RefSeq" id="WP_218034066.1">
    <property type="nucleotide sequence ID" value="NZ_BAAABN010000006.1"/>
</dbReference>
<dbReference type="InterPro" id="IPR020846">
    <property type="entry name" value="MFS_dom"/>
</dbReference>
<evidence type="ECO:0000313" key="8">
    <source>
        <dbReference type="Proteomes" id="UP000334990"/>
    </source>
</evidence>
<dbReference type="PROSITE" id="PS50850">
    <property type="entry name" value="MFS"/>
    <property type="match status" value="1"/>
</dbReference>
<evidence type="ECO:0000256" key="3">
    <source>
        <dbReference type="ARBA" id="ARBA00022989"/>
    </source>
</evidence>
<evidence type="ECO:0000259" key="6">
    <source>
        <dbReference type="PROSITE" id="PS50850"/>
    </source>
</evidence>
<feature type="transmembrane region" description="Helical" evidence="5">
    <location>
        <begin position="153"/>
        <end position="173"/>
    </location>
</feature>
<comment type="caution">
    <text evidence="7">The sequence shown here is derived from an EMBL/GenBank/DDBJ whole genome shotgun (WGS) entry which is preliminary data.</text>
</comment>
<dbReference type="AlphaFoldDB" id="A0A5M3VN01"/>
<accession>A0A5M3VN01</accession>
<sequence length="351" mass="36811">MLPVAAYSVLLVSALQTLVVPVIANIQADLRVSASAVSWVVTANLLAAAVLTPLLGRLGDLRGRRPVMLGVLAVVLIGSVIAATTIDLPLLLLGRVMQAASFGLFPLSIGMLRGELPPNRLTGAMALVSGMLAVGAGVGLVITGLLMRSGGDYHRLFWLATLMTAAGFAGAWMLPRRAAVATGRIDWTGAVLLGTGLVLLLLALQEGNTWGWASAGILASLAGAVAVLTVFVLFERRIGQPLVSTRMLTYRPIVLANVAGLFLGVSMFVVFLSVSPSSRHRPKSAGTASARPCSPPAWSTCCPAPPGASSPHRWADAWSSATARRRPSCCRCRVAHPGRPRTEVTRGHYFQ</sequence>
<dbReference type="EMBL" id="BLAD01000035">
    <property type="protein sequence ID" value="GER98166.1"/>
    <property type="molecule type" value="Genomic_DNA"/>
</dbReference>
<evidence type="ECO:0000256" key="1">
    <source>
        <dbReference type="ARBA" id="ARBA00004651"/>
    </source>
</evidence>
<gene>
    <name evidence="7" type="ORF">Acor_02280</name>
</gene>
<dbReference type="InterPro" id="IPR036259">
    <property type="entry name" value="MFS_trans_sf"/>
</dbReference>
<evidence type="ECO:0000256" key="5">
    <source>
        <dbReference type="SAM" id="Phobius"/>
    </source>
</evidence>
<dbReference type="SUPFAM" id="SSF103473">
    <property type="entry name" value="MFS general substrate transporter"/>
    <property type="match status" value="1"/>
</dbReference>
<feature type="transmembrane region" description="Helical" evidence="5">
    <location>
        <begin position="185"/>
        <end position="204"/>
    </location>
</feature>
<dbReference type="Proteomes" id="UP000334990">
    <property type="component" value="Unassembled WGS sequence"/>
</dbReference>
<dbReference type="PANTHER" id="PTHR42718">
    <property type="entry name" value="MAJOR FACILITATOR SUPERFAMILY MULTIDRUG TRANSPORTER MFSC"/>
    <property type="match status" value="1"/>
</dbReference>
<dbReference type="Pfam" id="PF07690">
    <property type="entry name" value="MFS_1"/>
    <property type="match status" value="1"/>
</dbReference>
<feature type="transmembrane region" description="Helical" evidence="5">
    <location>
        <begin position="67"/>
        <end position="86"/>
    </location>
</feature>
<name>A0A5M3VN01_9ACTN</name>
<organism evidence="7 8">
    <name type="scientific">Acrocarpospora corrugata</name>
    <dbReference type="NCBI Taxonomy" id="35763"/>
    <lineage>
        <taxon>Bacteria</taxon>
        <taxon>Bacillati</taxon>
        <taxon>Actinomycetota</taxon>
        <taxon>Actinomycetes</taxon>
        <taxon>Streptosporangiales</taxon>
        <taxon>Streptosporangiaceae</taxon>
        <taxon>Acrocarpospora</taxon>
    </lineage>
</organism>
<feature type="domain" description="Major facilitator superfamily (MFS) profile" evidence="6">
    <location>
        <begin position="1"/>
        <end position="351"/>
    </location>
</feature>
<keyword evidence="8" id="KW-1185">Reference proteome</keyword>
<evidence type="ECO:0000313" key="7">
    <source>
        <dbReference type="EMBL" id="GER98166.1"/>
    </source>
</evidence>
<dbReference type="GO" id="GO:0022857">
    <property type="term" value="F:transmembrane transporter activity"/>
    <property type="evidence" value="ECO:0007669"/>
    <property type="project" value="InterPro"/>
</dbReference>
<feature type="transmembrane region" description="Helical" evidence="5">
    <location>
        <begin position="34"/>
        <end position="55"/>
    </location>
</feature>
<evidence type="ECO:0000256" key="4">
    <source>
        <dbReference type="ARBA" id="ARBA00023136"/>
    </source>
</evidence>
<dbReference type="GO" id="GO:0005886">
    <property type="term" value="C:plasma membrane"/>
    <property type="evidence" value="ECO:0007669"/>
    <property type="project" value="UniProtKB-SubCell"/>
</dbReference>
<feature type="transmembrane region" description="Helical" evidence="5">
    <location>
        <begin position="254"/>
        <end position="274"/>
    </location>
</feature>
<dbReference type="InterPro" id="IPR011701">
    <property type="entry name" value="MFS"/>
</dbReference>
<evidence type="ECO:0000256" key="2">
    <source>
        <dbReference type="ARBA" id="ARBA00022692"/>
    </source>
</evidence>
<keyword evidence="4 5" id="KW-0472">Membrane</keyword>
<keyword evidence="2 5" id="KW-0812">Transmembrane</keyword>
<proteinExistence type="predicted"/>
<reference evidence="7 8" key="1">
    <citation type="submission" date="2019-10" db="EMBL/GenBank/DDBJ databases">
        <title>Whole genome shotgun sequence of Acrocarpospora corrugata NBRC 13972.</title>
        <authorList>
            <person name="Ichikawa N."/>
            <person name="Kimura A."/>
            <person name="Kitahashi Y."/>
            <person name="Komaki H."/>
            <person name="Oguchi A."/>
        </authorList>
    </citation>
    <scope>NUCLEOTIDE SEQUENCE [LARGE SCALE GENOMIC DNA]</scope>
    <source>
        <strain evidence="7 8">NBRC 13972</strain>
    </source>
</reference>
<dbReference type="PANTHER" id="PTHR42718:SF49">
    <property type="entry name" value="EXPORT PROTEIN"/>
    <property type="match status" value="1"/>
</dbReference>
<keyword evidence="3 5" id="KW-1133">Transmembrane helix</keyword>
<feature type="transmembrane region" description="Helical" evidence="5">
    <location>
        <begin position="210"/>
        <end position="234"/>
    </location>
</feature>
<comment type="subcellular location">
    <subcellularLocation>
        <location evidence="1">Cell membrane</location>
        <topology evidence="1">Multi-pass membrane protein</topology>
    </subcellularLocation>
</comment>